<comment type="pathway">
    <text evidence="4 6">Amino-acid biosynthesis; L-proline biosynthesis; L-proline from L-glutamate 5-semialdehyde: step 1/1.</text>
</comment>
<dbReference type="SUPFAM" id="SSF51735">
    <property type="entry name" value="NAD(P)-binding Rossmann-fold domains"/>
    <property type="match status" value="1"/>
</dbReference>
<dbReference type="PANTHER" id="PTHR11645:SF0">
    <property type="entry name" value="PYRROLINE-5-CARBOXYLATE REDUCTASE 3"/>
    <property type="match status" value="1"/>
</dbReference>
<dbReference type="Proteomes" id="UP001575105">
    <property type="component" value="Unassembled WGS sequence"/>
</dbReference>
<evidence type="ECO:0000313" key="10">
    <source>
        <dbReference type="Proteomes" id="UP001575105"/>
    </source>
</evidence>
<reference evidence="9 10" key="1">
    <citation type="submission" date="2024-08" db="EMBL/GenBank/DDBJ databases">
        <title>Whole-genome sequencing of halo(alkali)philic microorganisms from hypersaline lakes.</title>
        <authorList>
            <person name="Sorokin D.Y."/>
            <person name="Merkel A.Y."/>
            <person name="Messina E."/>
            <person name="Yakimov M."/>
        </authorList>
    </citation>
    <scope>NUCLEOTIDE SEQUENCE [LARGE SCALE GENOMIC DNA]</scope>
    <source>
        <strain evidence="9 10">AB-hyl4</strain>
    </source>
</reference>
<keyword evidence="3 4" id="KW-0560">Oxidoreductase</keyword>
<dbReference type="Pfam" id="PF03807">
    <property type="entry name" value="F420_oxidored"/>
    <property type="match status" value="1"/>
</dbReference>
<comment type="caution">
    <text evidence="9">The sequence shown here is derived from an EMBL/GenBank/DDBJ whole genome shotgun (WGS) entry which is preliminary data.</text>
</comment>
<evidence type="ECO:0000256" key="1">
    <source>
        <dbReference type="ARBA" id="ARBA00005525"/>
    </source>
</evidence>
<organism evidence="9 10">
    <name type="scientific">Natronomicrosphaera hydrolytica</name>
    <dbReference type="NCBI Taxonomy" id="3242702"/>
    <lineage>
        <taxon>Bacteria</taxon>
        <taxon>Pseudomonadati</taxon>
        <taxon>Planctomycetota</taxon>
        <taxon>Phycisphaerae</taxon>
        <taxon>Phycisphaerales</taxon>
        <taxon>Phycisphaeraceae</taxon>
        <taxon>Natronomicrosphaera</taxon>
    </lineage>
</organism>
<dbReference type="RefSeq" id="WP_425344094.1">
    <property type="nucleotide sequence ID" value="NZ_JBGUBD010000002.1"/>
</dbReference>
<dbReference type="InterPro" id="IPR036291">
    <property type="entry name" value="NAD(P)-bd_dom_sf"/>
</dbReference>
<comment type="function">
    <text evidence="4">Catalyzes the reduction of 1-pyrroline-5-carboxylate (PCA) to L-proline.</text>
</comment>
<dbReference type="InterPro" id="IPR028939">
    <property type="entry name" value="P5C_Rdtase_cat_N"/>
</dbReference>
<dbReference type="Gene3D" id="1.10.3730.10">
    <property type="entry name" value="ProC C-terminal domain-like"/>
    <property type="match status" value="1"/>
</dbReference>
<comment type="catalytic activity">
    <reaction evidence="4 6">
        <text>L-proline + NADP(+) = (S)-1-pyrroline-5-carboxylate + NADPH + 2 H(+)</text>
        <dbReference type="Rhea" id="RHEA:14109"/>
        <dbReference type="ChEBI" id="CHEBI:15378"/>
        <dbReference type="ChEBI" id="CHEBI:17388"/>
        <dbReference type="ChEBI" id="CHEBI:57783"/>
        <dbReference type="ChEBI" id="CHEBI:58349"/>
        <dbReference type="ChEBI" id="CHEBI:60039"/>
        <dbReference type="EC" id="1.5.1.2"/>
    </reaction>
</comment>
<protein>
    <recommendedName>
        <fullName evidence="4 5">Pyrroline-5-carboxylate reductase</fullName>
        <shortName evidence="4">P5C reductase</shortName>
        <shortName evidence="4">P5CR</shortName>
        <ecNumber evidence="4 5">1.5.1.2</ecNumber>
    </recommendedName>
    <alternativeName>
        <fullName evidence="4">PCA reductase</fullName>
    </alternativeName>
</protein>
<dbReference type="PIRSF" id="PIRSF000193">
    <property type="entry name" value="Pyrrol-5-carb_rd"/>
    <property type="match status" value="1"/>
</dbReference>
<feature type="domain" description="Pyrroline-5-carboxylate reductase dimerisation" evidence="8">
    <location>
        <begin position="164"/>
        <end position="267"/>
    </location>
</feature>
<evidence type="ECO:0000256" key="3">
    <source>
        <dbReference type="ARBA" id="ARBA00023002"/>
    </source>
</evidence>
<dbReference type="Pfam" id="PF14748">
    <property type="entry name" value="P5CR_dimer"/>
    <property type="match status" value="1"/>
</dbReference>
<evidence type="ECO:0000256" key="5">
    <source>
        <dbReference type="NCBIfam" id="TIGR00112"/>
    </source>
</evidence>
<evidence type="ECO:0000256" key="6">
    <source>
        <dbReference type="RuleBase" id="RU003903"/>
    </source>
</evidence>
<dbReference type="EC" id="1.5.1.2" evidence="4 5"/>
<dbReference type="Gene3D" id="3.40.50.720">
    <property type="entry name" value="NAD(P)-binding Rossmann-like Domain"/>
    <property type="match status" value="1"/>
</dbReference>
<evidence type="ECO:0000256" key="4">
    <source>
        <dbReference type="HAMAP-Rule" id="MF_01925"/>
    </source>
</evidence>
<dbReference type="InterPro" id="IPR053790">
    <property type="entry name" value="P5CR-like_CS"/>
</dbReference>
<comment type="subcellular location">
    <subcellularLocation>
        <location evidence="4">Cytoplasm</location>
    </subcellularLocation>
</comment>
<accession>A0ABV4U0N9</accession>
<evidence type="ECO:0000313" key="9">
    <source>
        <dbReference type="EMBL" id="MFA9477165.1"/>
    </source>
</evidence>
<dbReference type="NCBIfam" id="TIGR00112">
    <property type="entry name" value="proC"/>
    <property type="match status" value="1"/>
</dbReference>
<keyword evidence="10" id="KW-1185">Reference proteome</keyword>
<keyword evidence="4 6" id="KW-0641">Proline biosynthesis</keyword>
<dbReference type="SUPFAM" id="SSF48179">
    <property type="entry name" value="6-phosphogluconate dehydrogenase C-terminal domain-like"/>
    <property type="match status" value="1"/>
</dbReference>
<evidence type="ECO:0000256" key="2">
    <source>
        <dbReference type="ARBA" id="ARBA00022857"/>
    </source>
</evidence>
<dbReference type="InterPro" id="IPR029036">
    <property type="entry name" value="P5CR_dimer"/>
</dbReference>
<dbReference type="PROSITE" id="PS00521">
    <property type="entry name" value="P5CR"/>
    <property type="match status" value="1"/>
</dbReference>
<name>A0ABV4U0N9_9BACT</name>
<dbReference type="EMBL" id="JBGUBD010000002">
    <property type="protein sequence ID" value="MFA9477165.1"/>
    <property type="molecule type" value="Genomic_DNA"/>
</dbReference>
<feature type="domain" description="Pyrroline-5-carboxylate reductase catalytic N-terminal" evidence="7">
    <location>
        <begin position="7"/>
        <end position="101"/>
    </location>
</feature>
<dbReference type="PANTHER" id="PTHR11645">
    <property type="entry name" value="PYRROLINE-5-CARBOXYLATE REDUCTASE"/>
    <property type="match status" value="1"/>
</dbReference>
<proteinExistence type="inferred from homology"/>
<evidence type="ECO:0000259" key="7">
    <source>
        <dbReference type="Pfam" id="PF03807"/>
    </source>
</evidence>
<keyword evidence="4" id="KW-0963">Cytoplasm</keyword>
<keyword evidence="4 6" id="KW-0028">Amino-acid biosynthesis</keyword>
<dbReference type="InterPro" id="IPR008927">
    <property type="entry name" value="6-PGluconate_DH-like_C_sf"/>
</dbReference>
<dbReference type="GO" id="GO:0004735">
    <property type="term" value="F:pyrroline-5-carboxylate reductase activity"/>
    <property type="evidence" value="ECO:0007669"/>
    <property type="project" value="UniProtKB-EC"/>
</dbReference>
<keyword evidence="2 4" id="KW-0521">NADP</keyword>
<gene>
    <name evidence="4 9" type="primary">proC</name>
    <name evidence="9" type="ORF">ACERK3_02540</name>
</gene>
<comment type="catalytic activity">
    <reaction evidence="4">
        <text>L-proline + NAD(+) = (S)-1-pyrroline-5-carboxylate + NADH + 2 H(+)</text>
        <dbReference type="Rhea" id="RHEA:14105"/>
        <dbReference type="ChEBI" id="CHEBI:15378"/>
        <dbReference type="ChEBI" id="CHEBI:17388"/>
        <dbReference type="ChEBI" id="CHEBI:57540"/>
        <dbReference type="ChEBI" id="CHEBI:57945"/>
        <dbReference type="ChEBI" id="CHEBI:60039"/>
        <dbReference type="EC" id="1.5.1.2"/>
    </reaction>
</comment>
<evidence type="ECO:0000259" key="8">
    <source>
        <dbReference type="Pfam" id="PF14748"/>
    </source>
</evidence>
<comment type="similarity">
    <text evidence="1 4 6">Belongs to the pyrroline-5-carboxylate reductase family.</text>
</comment>
<dbReference type="HAMAP" id="MF_01925">
    <property type="entry name" value="P5C_reductase"/>
    <property type="match status" value="1"/>
</dbReference>
<dbReference type="InterPro" id="IPR000304">
    <property type="entry name" value="Pyrroline-COOH_reductase"/>
</dbReference>
<sequence length="269" mass="27757">MNQLQCRLAFVGAGNMAEAIARAAIDKGVLQPSQIVAADPSAERRDVFAGLGMHAVETLGEAVAASEQVMLSVKPQTLAKVAGELSAVLTDDHIVISIMAGLRAAKIEQAIGRSLRVVRVMPNTPMLVGQGMSAIATGEHARAGDDELTMKLFAAGGRAIRVDESQMDGITAVSGSGPAYVFYLAEAMEQAARDLGLGEHAELLVAQTLQGAAKLLAESPDTAADLRRKVTSPGGTTEAAIKHLDEHSALDTIAAAVKAAAARSKELGG</sequence>